<evidence type="ECO:0000313" key="2">
    <source>
        <dbReference type="EMBL" id="KAB8071560.1"/>
    </source>
</evidence>
<keyword evidence="3" id="KW-1185">Reference proteome</keyword>
<dbReference type="Proteomes" id="UP000326565">
    <property type="component" value="Unassembled WGS sequence"/>
</dbReference>
<protein>
    <recommendedName>
        <fullName evidence="1">NWD NACHT-NTPase N-terminal domain-containing protein</fullName>
    </recommendedName>
</protein>
<proteinExistence type="predicted"/>
<evidence type="ECO:0000259" key="1">
    <source>
        <dbReference type="Pfam" id="PF17100"/>
    </source>
</evidence>
<dbReference type="AlphaFoldDB" id="A0A5N5WWN9"/>
<dbReference type="Pfam" id="PF17100">
    <property type="entry name" value="NACHT_N"/>
    <property type="match status" value="1"/>
</dbReference>
<feature type="domain" description="NWD NACHT-NTPase N-terminal" evidence="1">
    <location>
        <begin position="47"/>
        <end position="256"/>
    </location>
</feature>
<dbReference type="OrthoDB" id="163438at2759"/>
<dbReference type="EMBL" id="ML732269">
    <property type="protein sequence ID" value="KAB8071560.1"/>
    <property type="molecule type" value="Genomic_DNA"/>
</dbReference>
<accession>A0A5N5WWN9</accession>
<evidence type="ECO:0000313" key="3">
    <source>
        <dbReference type="Proteomes" id="UP000326565"/>
    </source>
</evidence>
<name>A0A5N5WWN9_9EURO</name>
<dbReference type="InterPro" id="IPR031359">
    <property type="entry name" value="NACHT_N"/>
</dbReference>
<gene>
    <name evidence="2" type="ORF">BDV29DRAFT_16563</name>
</gene>
<sequence>MPFPDHSTSTKVSDAPTLRQSIEIQISKAISAEKSTAASQQPGDDRNLWNEAYNSIKAKNIWLLDSYENILSQELASGSESAAAAAAPPVGLIHQIDDRGRQQQMLQLVRACLGSGDVEDTVMMKSLKDYVEEMLKGSHQHALPWVGICFASKIFQSSSGNKKAMSGLTHIITRMELYCGLPRLLSLMHDQEPSPEGQKRLENLIRDLYTEVLPYNMAVARWSARASRFKGFDPAIVELEDWDSNMARILQFEQRLATASNSSFPAPRQGLLESLPEENRPTYMTEIPQLSEEHLELLRDLCAVDQGSMLQAMRTKDTQAVDDLCQWACFRSVSKFHQSRHGHQTISYGLAAVKALARQFC</sequence>
<organism evidence="2 3">
    <name type="scientific">Aspergillus leporis</name>
    <dbReference type="NCBI Taxonomy" id="41062"/>
    <lineage>
        <taxon>Eukaryota</taxon>
        <taxon>Fungi</taxon>
        <taxon>Dikarya</taxon>
        <taxon>Ascomycota</taxon>
        <taxon>Pezizomycotina</taxon>
        <taxon>Eurotiomycetes</taxon>
        <taxon>Eurotiomycetidae</taxon>
        <taxon>Eurotiales</taxon>
        <taxon>Aspergillaceae</taxon>
        <taxon>Aspergillus</taxon>
        <taxon>Aspergillus subgen. Circumdati</taxon>
    </lineage>
</organism>
<reference evidence="2 3" key="1">
    <citation type="submission" date="2019-04" db="EMBL/GenBank/DDBJ databases">
        <title>Friends and foes A comparative genomics study of 23 Aspergillus species from section Flavi.</title>
        <authorList>
            <consortium name="DOE Joint Genome Institute"/>
            <person name="Kjaerbolling I."/>
            <person name="Vesth T."/>
            <person name="Frisvad J.C."/>
            <person name="Nybo J.L."/>
            <person name="Theobald S."/>
            <person name="Kildgaard S."/>
            <person name="Isbrandt T."/>
            <person name="Kuo A."/>
            <person name="Sato A."/>
            <person name="Lyhne E.K."/>
            <person name="Kogle M.E."/>
            <person name="Wiebenga A."/>
            <person name="Kun R.S."/>
            <person name="Lubbers R.J."/>
            <person name="Makela M.R."/>
            <person name="Barry K."/>
            <person name="Chovatia M."/>
            <person name="Clum A."/>
            <person name="Daum C."/>
            <person name="Haridas S."/>
            <person name="He G."/>
            <person name="LaButti K."/>
            <person name="Lipzen A."/>
            <person name="Mondo S."/>
            <person name="Riley R."/>
            <person name="Salamov A."/>
            <person name="Simmons B.A."/>
            <person name="Magnuson J.K."/>
            <person name="Henrissat B."/>
            <person name="Mortensen U.H."/>
            <person name="Larsen T.O."/>
            <person name="Devries R.P."/>
            <person name="Grigoriev I.V."/>
            <person name="Machida M."/>
            <person name="Baker S.E."/>
            <person name="Andersen M.R."/>
        </authorList>
    </citation>
    <scope>NUCLEOTIDE SEQUENCE [LARGE SCALE GENOMIC DNA]</scope>
    <source>
        <strain evidence="2 3">CBS 151.66</strain>
    </source>
</reference>